<dbReference type="Proteomes" id="UP000593765">
    <property type="component" value="Chromosome"/>
</dbReference>
<keyword evidence="8" id="KW-1185">Reference proteome</keyword>
<feature type="domain" description="H repeat-associated protein N-terminal" evidence="2">
    <location>
        <begin position="11"/>
        <end position="96"/>
    </location>
</feature>
<dbReference type="KEGG" id="hbs:IPV69_22745"/>
<dbReference type="KEGG" id="hbs:IPV69_05165"/>
<evidence type="ECO:0000313" key="6">
    <source>
        <dbReference type="EMBL" id="QOV90751.1"/>
    </source>
</evidence>
<evidence type="ECO:0000313" key="5">
    <source>
        <dbReference type="EMBL" id="QOV90369.1"/>
    </source>
</evidence>
<sequence>MDGPATSGTLRAFSNLPDPRGCNVIHKLHDILVISVCAVICGADGWVDVELYGKSKLSWLRTFLDLPHGIPSHDTFGRVFAKLHPDAFEQCFNAWVGAIAQSAGGRLIAIDGKAIRRSFEHAWARNNMTHMVSAFVDAHRMVFGQVAVDDKSNEIEAIPRLLGLLDIQDATVTIDAAGCQTQIARQIVDAGGNYVLSVKENQPRTRLRLVRRCTRRSGSCWTKRSWAA</sequence>
<dbReference type="KEGG" id="hbs:IPV69_07570"/>
<reference evidence="4 8" key="1">
    <citation type="submission" date="2020-10" db="EMBL/GenBank/DDBJ databases">
        <title>Wide distribution of Phycisphaera-like planctomycetes from WD2101 soil group in peatlands and genome analysis of the first cultivated representative.</title>
        <authorList>
            <person name="Dedysh S.N."/>
            <person name="Beletsky A.V."/>
            <person name="Ivanova A."/>
            <person name="Kulichevskaya I.S."/>
            <person name="Suzina N.E."/>
            <person name="Philippov D.A."/>
            <person name="Rakitin A.L."/>
            <person name="Mardanov A.V."/>
            <person name="Ravin N.V."/>
        </authorList>
    </citation>
    <scope>NUCLEOTIDE SEQUENCE [LARGE SCALE GENOMIC DNA]</scope>
    <source>
        <strain evidence="4 8">M1803</strain>
    </source>
</reference>
<dbReference type="PANTHER" id="PTHR30298:SF0">
    <property type="entry name" value="PROTEIN YBFL-RELATED"/>
    <property type="match status" value="1"/>
</dbReference>
<dbReference type="KEGG" id="hbs:IPV69_03085"/>
<evidence type="ECO:0000313" key="7">
    <source>
        <dbReference type="EMBL" id="QOV91209.1"/>
    </source>
</evidence>
<dbReference type="InterPro" id="IPR051698">
    <property type="entry name" value="Transposase_11-like"/>
</dbReference>
<dbReference type="GO" id="GO:0006313">
    <property type="term" value="P:DNA transposition"/>
    <property type="evidence" value="ECO:0007669"/>
    <property type="project" value="InterPro"/>
</dbReference>
<organism evidence="4 8">
    <name type="scientific">Humisphaera borealis</name>
    <dbReference type="NCBI Taxonomy" id="2807512"/>
    <lineage>
        <taxon>Bacteria</taxon>
        <taxon>Pseudomonadati</taxon>
        <taxon>Planctomycetota</taxon>
        <taxon>Phycisphaerae</taxon>
        <taxon>Tepidisphaerales</taxon>
        <taxon>Tepidisphaeraceae</taxon>
        <taxon>Humisphaera</taxon>
    </lineage>
</organism>
<dbReference type="EMBL" id="CP063458">
    <property type="protein sequence ID" value="QOV87923.1"/>
    <property type="molecule type" value="Genomic_DNA"/>
</dbReference>
<gene>
    <name evidence="5" type="ORF">IPV69_03085</name>
    <name evidence="6" type="ORF">IPV69_05165</name>
    <name evidence="7" type="ORF">IPV69_07570</name>
    <name evidence="3" type="ORF">IPV69_16820</name>
    <name evidence="4" type="ORF">IPV69_22745</name>
</gene>
<dbReference type="Pfam" id="PF13808">
    <property type="entry name" value="DDE_Tnp_1_assoc"/>
    <property type="match status" value="1"/>
</dbReference>
<dbReference type="KEGG" id="hbs:IPV69_16820"/>
<dbReference type="PANTHER" id="PTHR30298">
    <property type="entry name" value="H REPEAT-ASSOCIATED PREDICTED TRANSPOSASE"/>
    <property type="match status" value="1"/>
</dbReference>
<dbReference type="AlphaFoldDB" id="A0A7M2WU81"/>
<evidence type="ECO:0000313" key="8">
    <source>
        <dbReference type="Proteomes" id="UP000593765"/>
    </source>
</evidence>
<dbReference type="EMBL" id="CP063458">
    <property type="protein sequence ID" value="QOV90751.1"/>
    <property type="molecule type" value="Genomic_DNA"/>
</dbReference>
<proteinExistence type="predicted"/>
<dbReference type="Pfam" id="PF01609">
    <property type="entry name" value="DDE_Tnp_1"/>
    <property type="match status" value="1"/>
</dbReference>
<accession>A0A7M2WU81</accession>
<dbReference type="RefSeq" id="WP_206290838.1">
    <property type="nucleotide sequence ID" value="NZ_CP063458.1"/>
</dbReference>
<dbReference type="EMBL" id="CP063458">
    <property type="protein sequence ID" value="QOV89013.1"/>
    <property type="molecule type" value="Genomic_DNA"/>
</dbReference>
<name>A0A7M2WU81_9BACT</name>
<evidence type="ECO:0000313" key="3">
    <source>
        <dbReference type="EMBL" id="QOV87923.1"/>
    </source>
</evidence>
<dbReference type="EMBL" id="CP063458">
    <property type="protein sequence ID" value="QOV91209.1"/>
    <property type="molecule type" value="Genomic_DNA"/>
</dbReference>
<evidence type="ECO:0000259" key="2">
    <source>
        <dbReference type="Pfam" id="PF13808"/>
    </source>
</evidence>
<dbReference type="InterPro" id="IPR002559">
    <property type="entry name" value="Transposase_11"/>
</dbReference>
<dbReference type="NCBIfam" id="NF033564">
    <property type="entry name" value="transpos_ISAs1"/>
    <property type="match status" value="1"/>
</dbReference>
<dbReference type="InterPro" id="IPR032806">
    <property type="entry name" value="YbfD_N"/>
</dbReference>
<dbReference type="EMBL" id="CP063458">
    <property type="protein sequence ID" value="QOV90369.1"/>
    <property type="molecule type" value="Genomic_DNA"/>
</dbReference>
<evidence type="ECO:0000313" key="4">
    <source>
        <dbReference type="EMBL" id="QOV89013.1"/>
    </source>
</evidence>
<dbReference type="GO" id="GO:0004803">
    <property type="term" value="F:transposase activity"/>
    <property type="evidence" value="ECO:0007669"/>
    <property type="project" value="InterPro"/>
</dbReference>
<accession>A0A7M2WY70</accession>
<feature type="domain" description="Transposase IS4-like" evidence="1">
    <location>
        <begin position="104"/>
        <end position="203"/>
    </location>
</feature>
<dbReference type="InterPro" id="IPR047647">
    <property type="entry name" value="ISAs1_transpos"/>
</dbReference>
<protein>
    <submittedName>
        <fullName evidence="4">ISAs1 family transposase</fullName>
    </submittedName>
</protein>
<evidence type="ECO:0000259" key="1">
    <source>
        <dbReference type="Pfam" id="PF01609"/>
    </source>
</evidence>
<dbReference type="GO" id="GO:0003677">
    <property type="term" value="F:DNA binding"/>
    <property type="evidence" value="ECO:0007669"/>
    <property type="project" value="InterPro"/>
</dbReference>